<feature type="compositionally biased region" description="Polar residues" evidence="1">
    <location>
        <begin position="891"/>
        <end position="907"/>
    </location>
</feature>
<name>A0A914BV42_9BILA</name>
<protein>
    <submittedName>
        <fullName evidence="3">Uncharacterized protein</fullName>
    </submittedName>
</protein>
<evidence type="ECO:0000313" key="3">
    <source>
        <dbReference type="WBParaSite" id="ACRNAN_Path_106.g388.t1"/>
    </source>
</evidence>
<feature type="region of interest" description="Disordered" evidence="1">
    <location>
        <begin position="891"/>
        <end position="976"/>
    </location>
</feature>
<reference evidence="3" key="1">
    <citation type="submission" date="2022-11" db="UniProtKB">
        <authorList>
            <consortium name="WormBaseParasite"/>
        </authorList>
    </citation>
    <scope>IDENTIFICATION</scope>
</reference>
<feature type="compositionally biased region" description="Low complexity" evidence="1">
    <location>
        <begin position="596"/>
        <end position="617"/>
    </location>
</feature>
<feature type="region of interest" description="Disordered" evidence="1">
    <location>
        <begin position="557"/>
        <end position="658"/>
    </location>
</feature>
<sequence>MLDPNKRLRKIITQTNNQLKEGEWIEFYKDVDGSPKWQKLSDKVLPTKVQRDKNGKVDVYVKTKVVPTNEQIEWTGTHPLAFKEKNFCIGFSREVGRVLIAFENEFPKHCLLECWVGTLLHYPDGNQYQHLAQLNAVSWAMSSKMKEDLRYVKKVEAISQKFPFVNGVVVKKSDENFYAWNWDYGLCTVPRSLFQDADVDLGSWLYFSPITLDKRTKEDLLQSVAIFVSVSESDIYETTIKGGQIYIKHTIEVPFQNHENSTRTYRINVIGRINDASSLVLSRHEGKKLEVISKCIFLEGNQVNWIISSVNDNEEVSIPFQKPILQQPSKPKNVEPKDFYLFGSTSKEAKKFYKSACTSITGVIYGEYRSLFYVYSDAAILGNNPIVKILKRNLGISGIRVGDWLSIDLDRSLVILSASKIEPKHETRICEETKNGIVLTWVEIKVIVERDPLEKEKRLLKSYITGKVIDNKLLFQESLPLGNRLLMWCKRIDGLKEYGVGDIYWAVSDNPEPEKVQEGFGSMAHKNEDAHNDPSMKTHVKYRYWTTNEKKKIINADGEEISQDEEEEEEEEFGFPELEDRPKTPIHKENSPVPGPSGLRRSPPLSRSQSSYGSDSSPLQLASVNPTKPEIRKRPPPLNYSDDYVQDYNTQPRHGPLSYHEDQLCSEDQGDYMYEDNSDVYNLYGDYDNTRQRRRPTTLRPPSTMSWEEMSYGYYGQEESDDYDDPYQHPYSQMDQPRNYRHHLEYMDYDDYGYQTNFPPRPPEYKPMAPMYPEYGPMVPRYLIYPSPRQQQQERYDPYYHQHIQHRRPLPSMYKLTNRPYVGPSSGYGFVAPPPSHRFMAPPPGYRLMASHPGNGLMVRSQPDYPPPRRQPQENDQELFYEQIHETVNQPSTRANSQQQFQESNAESFHPPPNHPLSQQKFQKKSDEIVHQPATRPNRQQFQETSAEIVHQPSTRPISRQPFQEPSAETVYPPSTRPISRQQFQETSAEIVHPPSSSPISQQQFQETNYNLEAQGNQEIGYDDIRLYTAEEDWAGVSRRALRGGTPGRARTPVQTISFPKRSFQQAISKQPTTSKIDEVPEAEEIHAQNFEHNQAQEAELQERLKTLNIESGHSSPPEDPFQIPKKETQDIAQEENVTSPAVVQKRVRFAEHNPIPEEDMPPEEDVHYQEIAPEEENVQSLVQDQKDLRFSTDKPTHVPYEEEEEEIDETPDSDFQYVGVVCTRDYTWHKECYLVYCPDLSNDAYVDRSIIGTRNLGLADWIRFNVINENGWSKIIKFKKIDERYPTMEHRIPKDSRNRENIPTNTIKFLTTVTIPHDYNRDRYGGKIKANIEEFEGKVKEIEVFDENEDIKKGHIGKLYNATILKCNEEIRGTDTRWKIVRFQNPIGFSPILFSKKYRKTIGKKLQFKLKC</sequence>
<dbReference type="WBParaSite" id="ACRNAN_Path_106.g388.t1">
    <property type="protein sequence ID" value="ACRNAN_Path_106.g388.t1"/>
    <property type="gene ID" value="ACRNAN_Path_106.g388"/>
</dbReference>
<accession>A0A914BV42</accession>
<evidence type="ECO:0000313" key="2">
    <source>
        <dbReference type="Proteomes" id="UP000887540"/>
    </source>
</evidence>
<dbReference type="Proteomes" id="UP000887540">
    <property type="component" value="Unplaced"/>
</dbReference>
<feature type="compositionally biased region" description="Basic and acidic residues" evidence="1">
    <location>
        <begin position="578"/>
        <end position="590"/>
    </location>
</feature>
<organism evidence="2 3">
    <name type="scientific">Acrobeloides nanus</name>
    <dbReference type="NCBI Taxonomy" id="290746"/>
    <lineage>
        <taxon>Eukaryota</taxon>
        <taxon>Metazoa</taxon>
        <taxon>Ecdysozoa</taxon>
        <taxon>Nematoda</taxon>
        <taxon>Chromadorea</taxon>
        <taxon>Rhabditida</taxon>
        <taxon>Tylenchina</taxon>
        <taxon>Cephalobomorpha</taxon>
        <taxon>Cephaloboidea</taxon>
        <taxon>Cephalobidae</taxon>
        <taxon>Acrobeloides</taxon>
    </lineage>
</organism>
<proteinExistence type="predicted"/>
<evidence type="ECO:0000256" key="1">
    <source>
        <dbReference type="SAM" id="MobiDB-lite"/>
    </source>
</evidence>
<feature type="compositionally biased region" description="Polar residues" evidence="1">
    <location>
        <begin position="935"/>
        <end position="964"/>
    </location>
</feature>
<keyword evidence="2" id="KW-1185">Reference proteome</keyword>
<feature type="region of interest" description="Disordered" evidence="1">
    <location>
        <begin position="851"/>
        <end position="874"/>
    </location>
</feature>
<feature type="compositionally biased region" description="Acidic residues" evidence="1">
    <location>
        <begin position="557"/>
        <end position="574"/>
    </location>
</feature>